<keyword evidence="2" id="KW-1185">Reference proteome</keyword>
<proteinExistence type="predicted"/>
<name>A0ACC5REI6_9HYPH</name>
<comment type="caution">
    <text evidence="1">The sequence shown here is derived from an EMBL/GenBank/DDBJ whole genome shotgun (WGS) entry which is preliminary data.</text>
</comment>
<dbReference type="EMBL" id="JAENHL010000008">
    <property type="protein sequence ID" value="MBK1871022.1"/>
    <property type="molecule type" value="Genomic_DNA"/>
</dbReference>
<gene>
    <name evidence="1" type="ORF">JHL16_31945</name>
</gene>
<dbReference type="Proteomes" id="UP000616151">
    <property type="component" value="Unassembled WGS sequence"/>
</dbReference>
<evidence type="ECO:0000313" key="1">
    <source>
        <dbReference type="EMBL" id="MBK1871022.1"/>
    </source>
</evidence>
<protein>
    <submittedName>
        <fullName evidence="1">Uncharacterized protein</fullName>
    </submittedName>
</protein>
<accession>A0ACC5REI6</accession>
<evidence type="ECO:0000313" key="2">
    <source>
        <dbReference type="Proteomes" id="UP000616151"/>
    </source>
</evidence>
<reference evidence="1" key="1">
    <citation type="submission" date="2021-01" db="EMBL/GenBank/DDBJ databases">
        <authorList>
            <person name="Sun Q."/>
        </authorList>
    </citation>
    <scope>NUCLEOTIDE SEQUENCE</scope>
    <source>
        <strain evidence="1">YIM B02566</strain>
    </source>
</reference>
<organism evidence="1 2">
    <name type="scientific">Taklimakanibacter albus</name>
    <dbReference type="NCBI Taxonomy" id="2800327"/>
    <lineage>
        <taxon>Bacteria</taxon>
        <taxon>Pseudomonadati</taxon>
        <taxon>Pseudomonadota</taxon>
        <taxon>Alphaproteobacteria</taxon>
        <taxon>Hyphomicrobiales</taxon>
        <taxon>Aestuariivirgaceae</taxon>
        <taxon>Taklimakanibacter</taxon>
    </lineage>
</organism>
<sequence length="430" mass="45663">MSRHRLLTVALPLAGLVLSTSQAFGGQWPVFDHIRLTPTGIPARITVTSENGKTWTKLEKQDFLLSGKVDIKMDKGKVTWFWVKHGNKEIAANGTGRANSHKSEVNLPTSTANMGIAAIAAVSACNAKIKTGAEIYKDQLVGITTDLELFAAAETNSEKLTRSAFAAFPVTVKCVGVPLDAQDPKGPVADTDDVKQPEEKFKVRAAALGIHKPQSQACPTKAQINARFETNFAGKVTFIYRQAGGGKSAPITVMSAKKPNGKFYAVHNQVVDIKKAVDTKYMVEVVGKGVISDWQALKVPCKIGLGGDGDLANPSPQPFKVLSAQLGIKGPKTKVCPNKAVLTAWFKTNKPGKVGFRLMRKDGPAGPMIFATAVKAPSGYMATYTRTIAITNPINTSYSAIVPGSGGLTSNFVPLKASCSLSQPGAILGE</sequence>